<dbReference type="Proteomes" id="UP001151287">
    <property type="component" value="Unassembled WGS sequence"/>
</dbReference>
<evidence type="ECO:0000313" key="7">
    <source>
        <dbReference type="Proteomes" id="UP001151287"/>
    </source>
</evidence>
<comment type="caution">
    <text evidence="6">The sequence shown here is derived from an EMBL/GenBank/DDBJ whole genome shotgun (WGS) entry which is preliminary data.</text>
</comment>
<name>A0A9Q0CBB7_9POAL</name>
<sequence>MAASSEYLANGVNDVRLKPKLLRSLTRDLDETGEARSRAFTGEEIAKILEKIQVHGVLSEVLPEDCVGRKDEAKLRQEWQSAVDSWVERLLLLVSDKMPQKCWAGTCLLGITIEKCTAERLIASYAVWFEKLLQNIQASSNNRFVCDASYACLSDLFTRLSSFPSVKKESTSFAGRLVPSILQLMDGDGPFMGVAIDLLCTFIKFYPSAIYRYYDKVEFALTSKISSVNSDMEVLKKISGALALLPHAKGDSGSWFAIMQKLLLSINSLLNDVFQGLEEEGKGSEVMKLLVSAGKETPSSLVDQTKLSEGNLRATKRLRDSISPLLCSLTYSCCSMLSNPYPVQVAIPVRALLSLIGRVLDVDGTLVSNTVLPSTTSLYQELLCSELPSFHLYILDLLIALIKGLKSQLLPHVASVVQPVADFFRRATLPSIRAKVYYTLELLLHSMGVGMSLCLAEHVVSNASIDLDEGPASICISKLGNEALLKNSAKKRKRGRLSSQSNGVEEETNNAIAEKKSTPLSVKIAALRAIETLISVGGSVKSESWRLEVDRLLINVATSSFDVFTGKAGKYSCIEESASSQEEYCLMALQALLASLLSPSHVRPPYLSQGLELFQKGKLETGTKVATLCEKTLLSLEVLIHPRDMPLVNYPIPVAATVSTNEFGDEEMYHGWWVESDDEDQTPGRENGDNQSQSHKDLKKDNQPQLMEVDAEKSHSIEERREENREAAVLSAEPENVESGSGLQPQLGLGHAEPAVDQLPSQDLGTSNSEPKLSVSLDTVADSQSKGDTVADRQSEGDTDSPSKGKDSDCDSLSSMPDVVFCDPDTDPEKSDANSEELDADSEE</sequence>
<feature type="compositionally biased region" description="Polar residues" evidence="4">
    <location>
        <begin position="759"/>
        <end position="771"/>
    </location>
</feature>
<dbReference type="PANTHER" id="PTHR34105:SF1">
    <property type="entry name" value="PROLINE-, GLUTAMIC ACID- AND LEUCINE-RICH PROTEIN 1"/>
    <property type="match status" value="1"/>
</dbReference>
<feature type="region of interest" description="Disordered" evidence="4">
    <location>
        <begin position="490"/>
        <end position="510"/>
    </location>
</feature>
<dbReference type="AlphaFoldDB" id="A0A9Q0CBB7"/>
<gene>
    <name evidence="6" type="ORF">LUZ63_014923</name>
</gene>
<accession>A0A9Q0CBB7</accession>
<feature type="compositionally biased region" description="Low complexity" evidence="4">
    <location>
        <begin position="739"/>
        <end position="750"/>
    </location>
</feature>
<evidence type="ECO:0000256" key="1">
    <source>
        <dbReference type="ARBA" id="ARBA00004123"/>
    </source>
</evidence>
<evidence type="ECO:0000256" key="3">
    <source>
        <dbReference type="ARBA" id="ARBA00023242"/>
    </source>
</evidence>
<organism evidence="6 7">
    <name type="scientific">Rhynchospora breviuscula</name>
    <dbReference type="NCBI Taxonomy" id="2022672"/>
    <lineage>
        <taxon>Eukaryota</taxon>
        <taxon>Viridiplantae</taxon>
        <taxon>Streptophyta</taxon>
        <taxon>Embryophyta</taxon>
        <taxon>Tracheophyta</taxon>
        <taxon>Spermatophyta</taxon>
        <taxon>Magnoliopsida</taxon>
        <taxon>Liliopsida</taxon>
        <taxon>Poales</taxon>
        <taxon>Cyperaceae</taxon>
        <taxon>Cyperoideae</taxon>
        <taxon>Rhynchosporeae</taxon>
        <taxon>Rhynchospora</taxon>
    </lineage>
</organism>
<feature type="domain" description="Pre-rRNA-processing protein RIX1 N-terminal" evidence="5">
    <location>
        <begin position="22"/>
        <end position="230"/>
    </location>
</feature>
<dbReference type="EMBL" id="JAMQYH010000004">
    <property type="protein sequence ID" value="KAJ1690768.1"/>
    <property type="molecule type" value="Genomic_DNA"/>
</dbReference>
<reference evidence="6" key="1">
    <citation type="journal article" date="2022" name="Cell">
        <title>Repeat-based holocentromeres influence genome architecture and karyotype evolution.</title>
        <authorList>
            <person name="Hofstatter P.G."/>
            <person name="Thangavel G."/>
            <person name="Lux T."/>
            <person name="Neumann P."/>
            <person name="Vondrak T."/>
            <person name="Novak P."/>
            <person name="Zhang M."/>
            <person name="Costa L."/>
            <person name="Castellani M."/>
            <person name="Scott A."/>
            <person name="Toegelov H."/>
            <person name="Fuchs J."/>
            <person name="Mata-Sucre Y."/>
            <person name="Dias Y."/>
            <person name="Vanzela A.L.L."/>
            <person name="Huettel B."/>
            <person name="Almeida C.C.S."/>
            <person name="Simkova H."/>
            <person name="Souza G."/>
            <person name="Pedrosa-Harand A."/>
            <person name="Macas J."/>
            <person name="Mayer K.F.X."/>
            <person name="Houben A."/>
            <person name="Marques A."/>
        </authorList>
    </citation>
    <scope>NUCLEOTIDE SEQUENCE</scope>
    <source>
        <strain evidence="6">RhyBre1mFocal</strain>
    </source>
</reference>
<dbReference type="Pfam" id="PF08167">
    <property type="entry name" value="RIX1"/>
    <property type="match status" value="1"/>
</dbReference>
<dbReference type="InterPro" id="IPR016024">
    <property type="entry name" value="ARM-type_fold"/>
</dbReference>
<feature type="compositionally biased region" description="Basic and acidic residues" evidence="4">
    <location>
        <begin position="789"/>
        <end position="809"/>
    </location>
</feature>
<proteinExistence type="inferred from homology"/>
<comment type="subcellular location">
    <subcellularLocation>
        <location evidence="1">Nucleus</location>
    </subcellularLocation>
</comment>
<evidence type="ECO:0000256" key="2">
    <source>
        <dbReference type="ARBA" id="ARBA00010511"/>
    </source>
</evidence>
<feature type="compositionally biased region" description="Basic and acidic residues" evidence="4">
    <location>
        <begin position="682"/>
        <end position="702"/>
    </location>
</feature>
<comment type="similarity">
    <text evidence="2">Belongs to the RIX1/PELP1 family.</text>
</comment>
<dbReference type="GO" id="GO:0006364">
    <property type="term" value="P:rRNA processing"/>
    <property type="evidence" value="ECO:0007669"/>
    <property type="project" value="TreeGrafter"/>
</dbReference>
<feature type="compositionally biased region" description="Acidic residues" evidence="4">
    <location>
        <begin position="834"/>
        <end position="844"/>
    </location>
</feature>
<feature type="region of interest" description="Disordered" evidence="4">
    <location>
        <begin position="676"/>
        <end position="844"/>
    </location>
</feature>
<keyword evidence="7" id="KW-1185">Reference proteome</keyword>
<protein>
    <recommendedName>
        <fullName evidence="5">Pre-rRNA-processing protein RIX1 N-terminal domain-containing protein</fullName>
    </recommendedName>
</protein>
<feature type="compositionally biased region" description="Basic and acidic residues" evidence="4">
    <location>
        <begin position="710"/>
        <end position="726"/>
    </location>
</feature>
<dbReference type="InterPro" id="IPR012583">
    <property type="entry name" value="RIX1_N"/>
</dbReference>
<evidence type="ECO:0000259" key="5">
    <source>
        <dbReference type="Pfam" id="PF08167"/>
    </source>
</evidence>
<keyword evidence="3" id="KW-0539">Nucleus</keyword>
<evidence type="ECO:0000256" key="4">
    <source>
        <dbReference type="SAM" id="MobiDB-lite"/>
    </source>
</evidence>
<dbReference type="GO" id="GO:0005634">
    <property type="term" value="C:nucleus"/>
    <property type="evidence" value="ECO:0007669"/>
    <property type="project" value="UniProtKB-SubCell"/>
</dbReference>
<dbReference type="SUPFAM" id="SSF48371">
    <property type="entry name" value="ARM repeat"/>
    <property type="match status" value="1"/>
</dbReference>
<dbReference type="OrthoDB" id="20900at2759"/>
<evidence type="ECO:0000313" key="6">
    <source>
        <dbReference type="EMBL" id="KAJ1690768.1"/>
    </source>
</evidence>
<dbReference type="PANTHER" id="PTHR34105">
    <property type="entry name" value="PROLINE-, GLUTAMIC ACID- AND LEUCINE-RICH PROTEIN 1"/>
    <property type="match status" value="1"/>
</dbReference>